<name>A0ABV7EPQ6_9GAMM</name>
<dbReference type="RefSeq" id="WP_380688334.1">
    <property type="nucleotide sequence ID" value="NZ_JBHRSS010000003.1"/>
</dbReference>
<dbReference type="PANTHER" id="PTHR37466">
    <property type="entry name" value="SLR1628 PROTEIN"/>
    <property type="match status" value="1"/>
</dbReference>
<dbReference type="Pfam" id="PF09996">
    <property type="entry name" value="DUF2237"/>
    <property type="match status" value="1"/>
</dbReference>
<keyword evidence="2" id="KW-1185">Reference proteome</keyword>
<organism evidence="1 2">
    <name type="scientific">Salinisphaera aquimarina</name>
    <dbReference type="NCBI Taxonomy" id="2094031"/>
    <lineage>
        <taxon>Bacteria</taxon>
        <taxon>Pseudomonadati</taxon>
        <taxon>Pseudomonadota</taxon>
        <taxon>Gammaproteobacteria</taxon>
        <taxon>Salinisphaerales</taxon>
        <taxon>Salinisphaeraceae</taxon>
        <taxon>Salinisphaera</taxon>
    </lineage>
</organism>
<dbReference type="InterPro" id="IPR018714">
    <property type="entry name" value="DUF2237"/>
</dbReference>
<protein>
    <submittedName>
        <fullName evidence="1">DUF2237 family protein</fullName>
    </submittedName>
</protein>
<dbReference type="Gene3D" id="3.30.56.110">
    <property type="entry name" value="Protein of unknown function DUF2237"/>
    <property type="match status" value="1"/>
</dbReference>
<reference evidence="2" key="1">
    <citation type="journal article" date="2019" name="Int. J. Syst. Evol. Microbiol.">
        <title>The Global Catalogue of Microorganisms (GCM) 10K type strain sequencing project: providing services to taxonomists for standard genome sequencing and annotation.</title>
        <authorList>
            <consortium name="The Broad Institute Genomics Platform"/>
            <consortium name="The Broad Institute Genome Sequencing Center for Infectious Disease"/>
            <person name="Wu L."/>
            <person name="Ma J."/>
        </authorList>
    </citation>
    <scope>NUCLEOTIDE SEQUENCE [LARGE SCALE GENOMIC DNA]</scope>
    <source>
        <strain evidence="2">KCTC 52640</strain>
    </source>
</reference>
<dbReference type="Proteomes" id="UP001595462">
    <property type="component" value="Unassembled WGS sequence"/>
</dbReference>
<sequence length="124" mass="13164">MSTPARNVLGEPLALCCSAPVTGFYRDGYCRTDDRDPGVHAICAVVTDAFLAFSAERGNDLSTPRPEFDFPGVRAGDRWCLCAARWAEALAAGAAPRVALTATHEAALEIVDMADLKAHAIDLS</sequence>
<proteinExistence type="predicted"/>
<accession>A0ABV7EPQ6</accession>
<gene>
    <name evidence="1" type="ORF">ACFOSU_08245</name>
</gene>
<dbReference type="EMBL" id="JBHRSS010000003">
    <property type="protein sequence ID" value="MFC3103881.1"/>
    <property type="molecule type" value="Genomic_DNA"/>
</dbReference>
<evidence type="ECO:0000313" key="1">
    <source>
        <dbReference type="EMBL" id="MFC3103881.1"/>
    </source>
</evidence>
<evidence type="ECO:0000313" key="2">
    <source>
        <dbReference type="Proteomes" id="UP001595462"/>
    </source>
</evidence>
<dbReference type="PANTHER" id="PTHR37466:SF1">
    <property type="entry name" value="SLR1628 PROTEIN"/>
    <property type="match status" value="1"/>
</dbReference>
<comment type="caution">
    <text evidence="1">The sequence shown here is derived from an EMBL/GenBank/DDBJ whole genome shotgun (WGS) entry which is preliminary data.</text>
</comment>